<dbReference type="AlphaFoldDB" id="A0A731ZYZ8"/>
<gene>
    <name evidence="1" type="ORF">G4D51_001978</name>
    <name evidence="2" type="ORF">GNC26_001961</name>
</gene>
<dbReference type="EMBL" id="DAASBR010000011">
    <property type="protein sequence ID" value="HAE4848433.1"/>
    <property type="molecule type" value="Genomic_DNA"/>
</dbReference>
<evidence type="ECO:0000313" key="2">
    <source>
        <dbReference type="EMBL" id="HAE8373391.1"/>
    </source>
</evidence>
<organism evidence="1">
    <name type="scientific">Salmonella anatum</name>
    <dbReference type="NCBI Taxonomy" id="58712"/>
    <lineage>
        <taxon>Bacteria</taxon>
        <taxon>Pseudomonadati</taxon>
        <taxon>Pseudomonadota</taxon>
        <taxon>Gammaproteobacteria</taxon>
        <taxon>Enterobacterales</taxon>
        <taxon>Enterobacteriaceae</taxon>
        <taxon>Salmonella</taxon>
    </lineage>
</organism>
<evidence type="ECO:0000313" key="1">
    <source>
        <dbReference type="EMBL" id="HAE4848433.1"/>
    </source>
</evidence>
<protein>
    <submittedName>
        <fullName evidence="1">Uncharacterized protein</fullName>
    </submittedName>
</protein>
<reference evidence="1" key="1">
    <citation type="journal article" date="2018" name="Genome Biol.">
        <title>SKESA: strategic k-mer extension for scrupulous assemblies.</title>
        <authorList>
            <person name="Souvorov A."/>
            <person name="Agarwala R."/>
            <person name="Lipman D.J."/>
        </authorList>
    </citation>
    <scope>NUCLEOTIDE SEQUENCE</scope>
    <source>
        <strain evidence="2">CDC B1487</strain>
        <strain evidence="1">M131</strain>
    </source>
</reference>
<name>A0A731ZYZ8_SALAN</name>
<comment type="caution">
    <text evidence="1">The sequence shown here is derived from an EMBL/GenBank/DDBJ whole genome shotgun (WGS) entry which is preliminary data.</text>
</comment>
<proteinExistence type="predicted"/>
<dbReference type="EMBL" id="DAATFV010000006">
    <property type="protein sequence ID" value="HAE8373391.1"/>
    <property type="molecule type" value="Genomic_DNA"/>
</dbReference>
<reference evidence="1" key="2">
    <citation type="submission" date="2018-07" db="EMBL/GenBank/DDBJ databases">
        <authorList>
            <consortium name="NCBI Pathogen Detection Project"/>
        </authorList>
    </citation>
    <scope>NUCLEOTIDE SEQUENCE</scope>
    <source>
        <strain evidence="2">CDC B1487</strain>
        <strain evidence="1">M131</strain>
    </source>
</reference>
<accession>A0A731ZYZ8</accession>
<sequence>MTCSFPALPRGAAVSCLTFCIGRCHFICLRAFALRSNDNKTTVPRKGKGPQGKR</sequence>